<dbReference type="EMBL" id="CP035928">
    <property type="protein sequence ID" value="QEP34052.1"/>
    <property type="molecule type" value="Genomic_DNA"/>
</dbReference>
<dbReference type="RefSeq" id="WP_130233005.1">
    <property type="nucleotide sequence ID" value="NZ_BMEF01000005.1"/>
</dbReference>
<accession>A0A5C2HCL3</accession>
<reference evidence="1" key="2">
    <citation type="submission" date="2019-09" db="EMBL/GenBank/DDBJ databases">
        <title>Taxonomic note: a critical rebuttal of the proposed division of the genus Arcobacter into six genera, emended descriptions of Arcobacter anaerophilus and the genus Arcobacter, and an assessment of genus-level boundaries for Epsilonproteobacteria using in silico genomic comparator tools.</title>
        <authorList>
            <person name="On S.L.W."/>
            <person name="Miller W.G."/>
            <person name="Biggs P."/>
            <person name="Cornelius A."/>
            <person name="Vandamme P."/>
        </authorList>
    </citation>
    <scope>NUCLEOTIDE SEQUENCE [LARGE SCALE GENOMIC DNA]</scope>
    <source>
        <strain evidence="1">LMG 26638</strain>
    </source>
</reference>
<proteinExistence type="predicted"/>
<evidence type="ECO:0000313" key="2">
    <source>
        <dbReference type="Proteomes" id="UP000322726"/>
    </source>
</evidence>
<keyword evidence="2" id="KW-1185">Reference proteome</keyword>
<sequence>MKKNDEEDKESKFSLKFILSIFLYVIFEIYEVLEKIFNYILLHIKFIKSIITKLKDRLYASSFYQWLKIKVDAIDEKTYLVIIVFLIVSSGLMIYVLPFIVSSNLLKLLLVIVGKILSTLNIVLNSIGIKKIFKIPFIRLFKIRVNRLKRVVRLRISIIKNKITHYADIIKNSVFYLRIKKMVSRYFEK</sequence>
<protein>
    <submittedName>
        <fullName evidence="1">Putative membrane protein</fullName>
    </submittedName>
</protein>
<dbReference type="AlphaFoldDB" id="A0A5C2HCL3"/>
<name>A0A5C2HCL3_9BACT</name>
<gene>
    <name evidence="1" type="ORF">APAC_0915</name>
</gene>
<dbReference type="KEGG" id="apai:APAC_0915"/>
<dbReference type="Proteomes" id="UP000322726">
    <property type="component" value="Chromosome"/>
</dbReference>
<organism evidence="1 2">
    <name type="scientific">Malaciobacter pacificus</name>
    <dbReference type="NCBI Taxonomy" id="1080223"/>
    <lineage>
        <taxon>Bacteria</taxon>
        <taxon>Pseudomonadati</taxon>
        <taxon>Campylobacterota</taxon>
        <taxon>Epsilonproteobacteria</taxon>
        <taxon>Campylobacterales</taxon>
        <taxon>Arcobacteraceae</taxon>
        <taxon>Malaciobacter</taxon>
    </lineage>
</organism>
<evidence type="ECO:0000313" key="1">
    <source>
        <dbReference type="EMBL" id="QEP34052.1"/>
    </source>
</evidence>
<reference evidence="1" key="1">
    <citation type="submission" date="2019-09" db="EMBL/GenBank/DDBJ databases">
        <title>Complete genome sequencing of four Arcobacter species reveals a diverse suite of mobile elements.</title>
        <authorList>
            <person name="Miller W.G."/>
            <person name="Yee E."/>
            <person name="Bono J.L."/>
        </authorList>
    </citation>
    <scope>NUCLEOTIDE SEQUENCE [LARGE SCALE GENOMIC DNA]</scope>
    <source>
        <strain evidence="1">LMG 26638</strain>
    </source>
</reference>